<gene>
    <name evidence="9" type="ORF">OI18_11850</name>
</gene>
<dbReference type="OrthoDB" id="9808602at2"/>
<keyword evidence="10" id="KW-1185">Reference proteome</keyword>
<evidence type="ECO:0000256" key="7">
    <source>
        <dbReference type="SAM" id="Phobius"/>
    </source>
</evidence>
<dbReference type="PANTHER" id="PTHR30576">
    <property type="entry name" value="COLANIC BIOSYNTHESIS UDP-GLUCOSE LIPID CARRIER TRANSFERASE"/>
    <property type="match status" value="1"/>
</dbReference>
<evidence type="ECO:0000256" key="1">
    <source>
        <dbReference type="ARBA" id="ARBA00004141"/>
    </source>
</evidence>
<evidence type="ECO:0000256" key="5">
    <source>
        <dbReference type="ARBA" id="ARBA00022989"/>
    </source>
</evidence>
<evidence type="ECO:0000256" key="4">
    <source>
        <dbReference type="ARBA" id="ARBA00022692"/>
    </source>
</evidence>
<evidence type="ECO:0000256" key="2">
    <source>
        <dbReference type="ARBA" id="ARBA00006464"/>
    </source>
</evidence>
<proteinExistence type="inferred from homology"/>
<organism evidence="9 10">
    <name type="scientific">Flavihumibacter solisilvae</name>
    <dbReference type="NCBI Taxonomy" id="1349421"/>
    <lineage>
        <taxon>Bacteria</taxon>
        <taxon>Pseudomonadati</taxon>
        <taxon>Bacteroidota</taxon>
        <taxon>Chitinophagia</taxon>
        <taxon>Chitinophagales</taxon>
        <taxon>Chitinophagaceae</taxon>
        <taxon>Flavihumibacter</taxon>
    </lineage>
</organism>
<comment type="subcellular location">
    <subcellularLocation>
        <location evidence="1">Membrane</location>
        <topology evidence="1">Multi-pass membrane protein</topology>
    </subcellularLocation>
</comment>
<feature type="transmembrane region" description="Helical" evidence="7">
    <location>
        <begin position="275"/>
        <end position="297"/>
    </location>
</feature>
<accession>A0A0C1LG46</accession>
<feature type="transmembrane region" description="Helical" evidence="7">
    <location>
        <begin position="45"/>
        <end position="66"/>
    </location>
</feature>
<protein>
    <recommendedName>
        <fullName evidence="8">Bacterial sugar transferase domain-containing protein</fullName>
    </recommendedName>
</protein>
<dbReference type="GO" id="GO:0016020">
    <property type="term" value="C:membrane"/>
    <property type="evidence" value="ECO:0007669"/>
    <property type="project" value="UniProtKB-SubCell"/>
</dbReference>
<feature type="transmembrane region" description="Helical" evidence="7">
    <location>
        <begin position="12"/>
        <end position="33"/>
    </location>
</feature>
<dbReference type="AlphaFoldDB" id="A0A0C1LG46"/>
<feature type="domain" description="Bacterial sugar transferase" evidence="8">
    <location>
        <begin position="270"/>
        <end position="451"/>
    </location>
</feature>
<evidence type="ECO:0000256" key="3">
    <source>
        <dbReference type="ARBA" id="ARBA00022679"/>
    </source>
</evidence>
<dbReference type="Gene3D" id="3.40.50.720">
    <property type="entry name" value="NAD(P)-binding Rossmann-like Domain"/>
    <property type="match status" value="1"/>
</dbReference>
<dbReference type="Pfam" id="PF02397">
    <property type="entry name" value="Bac_transf"/>
    <property type="match status" value="1"/>
</dbReference>
<dbReference type="STRING" id="1349421.OI18_11850"/>
<dbReference type="EMBL" id="JSVC01000013">
    <property type="protein sequence ID" value="KIC94323.1"/>
    <property type="molecule type" value="Genomic_DNA"/>
</dbReference>
<evidence type="ECO:0000313" key="9">
    <source>
        <dbReference type="EMBL" id="KIC94323.1"/>
    </source>
</evidence>
<dbReference type="InterPro" id="IPR017475">
    <property type="entry name" value="EPS_sugar_tfrase"/>
</dbReference>
<feature type="transmembrane region" description="Helical" evidence="7">
    <location>
        <begin position="78"/>
        <end position="99"/>
    </location>
</feature>
<dbReference type="Pfam" id="PF13727">
    <property type="entry name" value="CoA_binding_3"/>
    <property type="match status" value="1"/>
</dbReference>
<keyword evidence="3" id="KW-0808">Transferase</keyword>
<evidence type="ECO:0000259" key="8">
    <source>
        <dbReference type="Pfam" id="PF02397"/>
    </source>
</evidence>
<dbReference type="NCBIfam" id="TIGR03023">
    <property type="entry name" value="WcaJ_sugtrans"/>
    <property type="match status" value="1"/>
</dbReference>
<dbReference type="InterPro" id="IPR003362">
    <property type="entry name" value="Bact_transf"/>
</dbReference>
<comment type="caution">
    <text evidence="9">The sequence shown here is derived from an EMBL/GenBank/DDBJ whole genome shotgun (WGS) entry which is preliminary data.</text>
</comment>
<dbReference type="GO" id="GO:0016780">
    <property type="term" value="F:phosphotransferase activity, for other substituted phosphate groups"/>
    <property type="evidence" value="ECO:0007669"/>
    <property type="project" value="TreeGrafter"/>
</dbReference>
<reference evidence="9 10" key="1">
    <citation type="submission" date="2014-11" db="EMBL/GenBank/DDBJ databases">
        <title>Genome sequence of Flavihumibacter solisilvae 3-3.</title>
        <authorList>
            <person name="Zhou G."/>
            <person name="Li M."/>
            <person name="Wang G."/>
        </authorList>
    </citation>
    <scope>NUCLEOTIDE SEQUENCE [LARGE SCALE GENOMIC DNA]</scope>
    <source>
        <strain evidence="9 10">3-3</strain>
    </source>
</reference>
<feature type="transmembrane region" description="Helical" evidence="7">
    <location>
        <begin position="105"/>
        <end position="129"/>
    </location>
</feature>
<keyword evidence="4 7" id="KW-0812">Transmembrane</keyword>
<dbReference type="NCBIfam" id="TIGR03025">
    <property type="entry name" value="EPS_sugtrans"/>
    <property type="match status" value="1"/>
</dbReference>
<dbReference type="PANTHER" id="PTHR30576:SF0">
    <property type="entry name" value="UNDECAPRENYL-PHOSPHATE N-ACETYLGALACTOSAMINYL 1-PHOSPHATE TRANSFERASE-RELATED"/>
    <property type="match status" value="1"/>
</dbReference>
<sequence>MNKLSYIFYRTLLWFWDLVSLNIVIFLVSNFILPPGEVGTGQYHVLFAVINLSWMISVHLTTLYMSKNWLDFTMFYKRTIKCFLFTLLLLLLFVFLYKYDYSRKFTMMTMLGFGIFLTMNRVAFNLLIISFRDKFSFQKNVVIVGYNNTSKRLIRYFTDEAKFVNVAGCFEDGERISQLSNFPILGELKDCMSFVTENNITEIYSTLSPEQYPYIYDIAKAAEKQFVHFKFVPDYNIFINRNIYIDFVDNLPVLSLRNEPLEDTGNRIKKRMLDIFFSLFVIIFILSWLVPILSILIKLDSKGPIFFTQLRSGKNGLPFRCLKFRSLRVNDDANVKQVVKNDQRITRLGRIMRKTNIDELPQFFNVLLGDMSIVGPRPHMLKHTEDFSHLYKQYMIRHFAKPGLTGWAQINGFRGEITENILLQRRIEHDIWYMENWTLWLDFQIIFRTVFLSIIGDKNAY</sequence>
<keyword evidence="5 7" id="KW-1133">Transmembrane helix</keyword>
<dbReference type="Proteomes" id="UP000031408">
    <property type="component" value="Unassembled WGS sequence"/>
</dbReference>
<dbReference type="InterPro" id="IPR017473">
    <property type="entry name" value="Undecaprenyl-P_gluc_Ptfrase"/>
</dbReference>
<evidence type="ECO:0000256" key="6">
    <source>
        <dbReference type="ARBA" id="ARBA00023136"/>
    </source>
</evidence>
<name>A0A0C1LG46_9BACT</name>
<evidence type="ECO:0000313" key="10">
    <source>
        <dbReference type="Proteomes" id="UP000031408"/>
    </source>
</evidence>
<keyword evidence="6 7" id="KW-0472">Membrane</keyword>
<dbReference type="RefSeq" id="WP_039140081.1">
    <property type="nucleotide sequence ID" value="NZ_JSVC01000013.1"/>
</dbReference>
<comment type="similarity">
    <text evidence="2">Belongs to the bacterial sugar transferase family.</text>
</comment>